<dbReference type="GO" id="GO:0009307">
    <property type="term" value="P:DNA restriction-modification system"/>
    <property type="evidence" value="ECO:0007669"/>
    <property type="project" value="InterPro"/>
</dbReference>
<dbReference type="GO" id="GO:0043565">
    <property type="term" value="F:sequence-specific DNA binding"/>
    <property type="evidence" value="ECO:0007669"/>
    <property type="project" value="TreeGrafter"/>
</dbReference>
<keyword evidence="5" id="KW-0949">S-adenosyl-L-methionine</keyword>
<dbReference type="PANTHER" id="PTHR30481:SF2">
    <property type="entry name" value="SITE-SPECIFIC DNA-METHYLTRANSFERASE (ADENINE-SPECIFIC)"/>
    <property type="match status" value="1"/>
</dbReference>
<accession>A0A1X1H320</accession>
<evidence type="ECO:0000256" key="2">
    <source>
        <dbReference type="ARBA" id="ARBA00011900"/>
    </source>
</evidence>
<reference evidence="7 8" key="1">
    <citation type="journal article" date="2016" name="Eur. J. Clin. Microbiol. Infect. Dis.">
        <title>Whole genome sequencing as a tool for phylogenetic analysis of clinical strains of Mitis group streptococci.</title>
        <authorList>
            <person name="Rasmussen L.H."/>
            <person name="Dargis R."/>
            <person name="Hojholt K."/>
            <person name="Christensen J.J."/>
            <person name="Skovgaard O."/>
            <person name="Justesen U.S."/>
            <person name="Rosenvinge F.S."/>
            <person name="Moser C."/>
            <person name="Lukjancenko O."/>
            <person name="Rasmussen S."/>
            <person name="Nielsen X.C."/>
        </authorList>
    </citation>
    <scope>NUCLEOTIDE SEQUENCE [LARGE SCALE GENOMIC DNA]</scope>
    <source>
        <strain evidence="7 8">RH_1735_08</strain>
    </source>
</reference>
<dbReference type="GO" id="GO:0032259">
    <property type="term" value="P:methylation"/>
    <property type="evidence" value="ECO:0007669"/>
    <property type="project" value="UniProtKB-KW"/>
</dbReference>
<evidence type="ECO:0000256" key="1">
    <source>
        <dbReference type="ARBA" id="ARBA00006594"/>
    </source>
</evidence>
<dbReference type="InterPro" id="IPR029063">
    <property type="entry name" value="SAM-dependent_MTases_sf"/>
</dbReference>
<dbReference type="Gene3D" id="1.10.1020.10">
    <property type="entry name" value="Adenine-specific Methyltransferase, Domain 2"/>
    <property type="match status" value="1"/>
</dbReference>
<dbReference type="InterPro" id="IPR012263">
    <property type="entry name" value="M_m6A_EcoRV"/>
</dbReference>
<evidence type="ECO:0000256" key="4">
    <source>
        <dbReference type="ARBA" id="ARBA00022679"/>
    </source>
</evidence>
<dbReference type="PIRSF" id="PIRSF000398">
    <property type="entry name" value="M_m6A_EcoRV"/>
    <property type="match status" value="1"/>
</dbReference>
<dbReference type="AlphaFoldDB" id="A0A1X1H320"/>
<sequence length="287" mass="33703">MSGKTYTPLRYPGGKTQVYEFVKELIKENNCHTYIEPYMGGAGVAMKLLLLGDVEKIIVNDYDKSIYAFWYSVLYLTEELIDKIENTDITIDEWKIQKSIQDNKKNVSDLLLLGFSTLFLNRTNRSGIIKAGVIGGKNQNGKYKLDCRFSKSDIINKILEISKHKKQIKLFNMDAEQFIKRSISKTKNSFTFFDPPYYTKGPGLYTNFYNHDDHSRLSKTIKNYMKDKKWILTYDIHKSIEKMYEEYRSELYYLNYSVSTPNKGIERIFYSDNLHFSQSRNKLKIVD</sequence>
<dbReference type="PRINTS" id="PR00505">
    <property type="entry name" value="D12N6MTFRASE"/>
</dbReference>
<proteinExistence type="inferred from homology"/>
<dbReference type="EC" id="2.1.1.72" evidence="2"/>
<dbReference type="Pfam" id="PF02086">
    <property type="entry name" value="MethyltransfD12"/>
    <property type="match status" value="1"/>
</dbReference>
<evidence type="ECO:0000256" key="3">
    <source>
        <dbReference type="ARBA" id="ARBA00022603"/>
    </source>
</evidence>
<evidence type="ECO:0000256" key="5">
    <source>
        <dbReference type="ARBA" id="ARBA00022691"/>
    </source>
</evidence>
<evidence type="ECO:0000313" key="8">
    <source>
        <dbReference type="Proteomes" id="UP000193350"/>
    </source>
</evidence>
<keyword evidence="3 7" id="KW-0489">Methyltransferase</keyword>
<dbReference type="PANTHER" id="PTHR30481">
    <property type="entry name" value="DNA ADENINE METHYLASE"/>
    <property type="match status" value="1"/>
</dbReference>
<evidence type="ECO:0000313" key="7">
    <source>
        <dbReference type="EMBL" id="ORO60810.1"/>
    </source>
</evidence>
<dbReference type="SUPFAM" id="SSF53335">
    <property type="entry name" value="S-adenosyl-L-methionine-dependent methyltransferases"/>
    <property type="match status" value="1"/>
</dbReference>
<name>A0A1X1H320_STROR</name>
<dbReference type="GO" id="GO:0006298">
    <property type="term" value="P:mismatch repair"/>
    <property type="evidence" value="ECO:0007669"/>
    <property type="project" value="TreeGrafter"/>
</dbReference>
<dbReference type="InterPro" id="IPR012327">
    <property type="entry name" value="MeTrfase_D12"/>
</dbReference>
<dbReference type="EMBL" id="NCUN01000011">
    <property type="protein sequence ID" value="ORO60810.1"/>
    <property type="molecule type" value="Genomic_DNA"/>
</dbReference>
<gene>
    <name evidence="7" type="ORF">B7718_09175</name>
</gene>
<protein>
    <recommendedName>
        <fullName evidence="2">site-specific DNA-methyltransferase (adenine-specific)</fullName>
        <ecNumber evidence="2">2.1.1.72</ecNumber>
    </recommendedName>
</protein>
<dbReference type="InterPro" id="IPR023095">
    <property type="entry name" value="Ade_MeTrfase_dom_2"/>
</dbReference>
<keyword evidence="4 7" id="KW-0808">Transferase</keyword>
<dbReference type="Gene3D" id="3.40.50.150">
    <property type="entry name" value="Vaccinia Virus protein VP39"/>
    <property type="match status" value="1"/>
</dbReference>
<organism evidence="7 8">
    <name type="scientific">Streptococcus oralis subsp. oralis</name>
    <dbReference type="NCBI Taxonomy" id="1891914"/>
    <lineage>
        <taxon>Bacteria</taxon>
        <taxon>Bacillati</taxon>
        <taxon>Bacillota</taxon>
        <taxon>Bacilli</taxon>
        <taxon>Lactobacillales</taxon>
        <taxon>Streptococcaceae</taxon>
        <taxon>Streptococcus</taxon>
    </lineage>
</organism>
<evidence type="ECO:0000256" key="6">
    <source>
        <dbReference type="ARBA" id="ARBA00047942"/>
    </source>
</evidence>
<comment type="caution">
    <text evidence="7">The sequence shown here is derived from an EMBL/GenBank/DDBJ whole genome shotgun (WGS) entry which is preliminary data.</text>
</comment>
<dbReference type="GO" id="GO:1904047">
    <property type="term" value="F:S-adenosyl-L-methionine binding"/>
    <property type="evidence" value="ECO:0007669"/>
    <property type="project" value="TreeGrafter"/>
</dbReference>
<comment type="similarity">
    <text evidence="1">Belongs to the N(4)/N(6)-methyltransferase family.</text>
</comment>
<dbReference type="Proteomes" id="UP000193350">
    <property type="component" value="Unassembled WGS sequence"/>
</dbReference>
<dbReference type="GO" id="GO:0009007">
    <property type="term" value="F:site-specific DNA-methyltransferase (adenine-specific) activity"/>
    <property type="evidence" value="ECO:0007669"/>
    <property type="project" value="UniProtKB-EC"/>
</dbReference>
<comment type="catalytic activity">
    <reaction evidence="6">
        <text>a 2'-deoxyadenosine in DNA + S-adenosyl-L-methionine = an N(6)-methyl-2'-deoxyadenosine in DNA + S-adenosyl-L-homocysteine + H(+)</text>
        <dbReference type="Rhea" id="RHEA:15197"/>
        <dbReference type="Rhea" id="RHEA-COMP:12418"/>
        <dbReference type="Rhea" id="RHEA-COMP:12419"/>
        <dbReference type="ChEBI" id="CHEBI:15378"/>
        <dbReference type="ChEBI" id="CHEBI:57856"/>
        <dbReference type="ChEBI" id="CHEBI:59789"/>
        <dbReference type="ChEBI" id="CHEBI:90615"/>
        <dbReference type="ChEBI" id="CHEBI:90616"/>
        <dbReference type="EC" id="2.1.1.72"/>
    </reaction>
</comment>
<dbReference type="RefSeq" id="WP_049477640.1">
    <property type="nucleotide sequence ID" value="NZ_NCUL01000008.1"/>
</dbReference>